<feature type="region of interest" description="Disordered" evidence="1">
    <location>
        <begin position="1"/>
        <end position="39"/>
    </location>
</feature>
<organism evidence="2 3">
    <name type="scientific">Stephania japonica</name>
    <dbReference type="NCBI Taxonomy" id="461633"/>
    <lineage>
        <taxon>Eukaryota</taxon>
        <taxon>Viridiplantae</taxon>
        <taxon>Streptophyta</taxon>
        <taxon>Embryophyta</taxon>
        <taxon>Tracheophyta</taxon>
        <taxon>Spermatophyta</taxon>
        <taxon>Magnoliopsida</taxon>
        <taxon>Ranunculales</taxon>
        <taxon>Menispermaceae</taxon>
        <taxon>Menispermoideae</taxon>
        <taxon>Cissampelideae</taxon>
        <taxon>Stephania</taxon>
    </lineage>
</organism>
<sequence length="287" mass="32386">MDAQLQNQVMEQSKKPISDIVVSSSSPPSSPSHEFSFTNSLHPSPKLSYKAMSPSSFAVDDDDLSPADHIFFHGHLLPLQFLSHLSHLPITPRSSSCSSDSSDSFSLHIRPDEEDIKEPEKCNGEGDKNSNNWRRNCGRKGGIKGKSWAFFWSGKWIRRSAEVGEKEKLKMKFQVSNVLKKYIKTIRPVSLFGRRKKKSELREQVDDDSFSCNSSLEEMQQWEDREMGFSAYPSPAKNGSPFSPITLHSNNTSNSTMEELQSAIQAAILYCKNSVAKEDHEKLKRPD</sequence>
<keyword evidence="3" id="KW-1185">Reference proteome</keyword>
<comment type="caution">
    <text evidence="2">The sequence shown here is derived from an EMBL/GenBank/DDBJ whole genome shotgun (WGS) entry which is preliminary data.</text>
</comment>
<evidence type="ECO:0008006" key="4">
    <source>
        <dbReference type="Google" id="ProtNLM"/>
    </source>
</evidence>
<dbReference type="PANTHER" id="PTHR33312">
    <property type="entry name" value="MEMBRANE-ASSOCIATED KINASE REGULATOR 4-RELATED"/>
    <property type="match status" value="1"/>
</dbReference>
<dbReference type="InterPro" id="IPR039620">
    <property type="entry name" value="BKI1/MAKR1/3/4"/>
</dbReference>
<reference evidence="2 3" key="1">
    <citation type="submission" date="2024-01" db="EMBL/GenBank/DDBJ databases">
        <title>Genome assemblies of Stephania.</title>
        <authorList>
            <person name="Yang L."/>
        </authorList>
    </citation>
    <scope>NUCLEOTIDE SEQUENCE [LARGE SCALE GENOMIC DNA]</scope>
    <source>
        <strain evidence="2">QJT</strain>
        <tissue evidence="2">Leaf</tissue>
    </source>
</reference>
<dbReference type="GO" id="GO:0005886">
    <property type="term" value="C:plasma membrane"/>
    <property type="evidence" value="ECO:0007669"/>
    <property type="project" value="InterPro"/>
</dbReference>
<feature type="compositionally biased region" description="Basic and acidic residues" evidence="1">
    <location>
        <begin position="118"/>
        <end position="128"/>
    </location>
</feature>
<dbReference type="GO" id="GO:0019210">
    <property type="term" value="F:kinase inhibitor activity"/>
    <property type="evidence" value="ECO:0007669"/>
    <property type="project" value="InterPro"/>
</dbReference>
<name>A0AAP0EUI5_9MAGN</name>
<feature type="compositionally biased region" description="Low complexity" evidence="1">
    <location>
        <begin position="18"/>
        <end position="27"/>
    </location>
</feature>
<dbReference type="Proteomes" id="UP001417504">
    <property type="component" value="Unassembled WGS sequence"/>
</dbReference>
<evidence type="ECO:0000313" key="3">
    <source>
        <dbReference type="Proteomes" id="UP001417504"/>
    </source>
</evidence>
<gene>
    <name evidence="2" type="ORF">Sjap_022400</name>
</gene>
<protein>
    <recommendedName>
        <fullName evidence="4">BRI1 kinase inhibitor 1-like</fullName>
    </recommendedName>
</protein>
<dbReference type="AlphaFoldDB" id="A0AAP0EUI5"/>
<proteinExistence type="predicted"/>
<evidence type="ECO:0000313" key="2">
    <source>
        <dbReference type="EMBL" id="KAK9096903.1"/>
    </source>
</evidence>
<feature type="region of interest" description="Disordered" evidence="1">
    <location>
        <begin position="113"/>
        <end position="134"/>
    </location>
</feature>
<accession>A0AAP0EUI5</accession>
<evidence type="ECO:0000256" key="1">
    <source>
        <dbReference type="SAM" id="MobiDB-lite"/>
    </source>
</evidence>
<dbReference type="EMBL" id="JBBNAE010000009">
    <property type="protein sequence ID" value="KAK9096903.1"/>
    <property type="molecule type" value="Genomic_DNA"/>
</dbReference>
<feature type="compositionally biased region" description="Polar residues" evidence="1">
    <location>
        <begin position="1"/>
        <end position="11"/>
    </location>
</feature>
<dbReference type="PANTHER" id="PTHR33312:SF19">
    <property type="entry name" value="BRI1 KINASE INHIBITOR 1"/>
    <property type="match status" value="1"/>
</dbReference>